<reference evidence="1 2" key="1">
    <citation type="submission" date="2017-01" db="EMBL/GenBank/DDBJ databases">
        <title>Novel large sulfur bacteria in the metagenomes of groundwater-fed chemosynthetic microbial mats in the Lake Huron basin.</title>
        <authorList>
            <person name="Sharrar A.M."/>
            <person name="Flood B.E."/>
            <person name="Bailey J.V."/>
            <person name="Jones D.S."/>
            <person name="Biddanda B."/>
            <person name="Ruberg S.A."/>
            <person name="Marcus D.N."/>
            <person name="Dick G.J."/>
        </authorList>
    </citation>
    <scope>NUCLEOTIDE SEQUENCE [LARGE SCALE GENOMIC DNA]</scope>
    <source>
        <strain evidence="1">A7</strain>
    </source>
</reference>
<name>A0A1W9KPW5_9BURK</name>
<accession>A0A1W9KPW5</accession>
<evidence type="ECO:0000313" key="2">
    <source>
        <dbReference type="Proteomes" id="UP000192505"/>
    </source>
</evidence>
<dbReference type="InterPro" id="IPR014942">
    <property type="entry name" value="AbiEii"/>
</dbReference>
<evidence type="ECO:0008006" key="3">
    <source>
        <dbReference type="Google" id="ProtNLM"/>
    </source>
</evidence>
<evidence type="ECO:0000313" key="1">
    <source>
        <dbReference type="EMBL" id="OQW85884.1"/>
    </source>
</evidence>
<comment type="caution">
    <text evidence="1">The sequence shown here is derived from an EMBL/GenBank/DDBJ whole genome shotgun (WGS) entry which is preliminary data.</text>
</comment>
<dbReference type="EMBL" id="MTEI01000030">
    <property type="protein sequence ID" value="OQW85884.1"/>
    <property type="molecule type" value="Genomic_DNA"/>
</dbReference>
<organism evidence="1 2">
    <name type="scientific">Rhodoferax ferrireducens</name>
    <dbReference type="NCBI Taxonomy" id="192843"/>
    <lineage>
        <taxon>Bacteria</taxon>
        <taxon>Pseudomonadati</taxon>
        <taxon>Pseudomonadota</taxon>
        <taxon>Betaproteobacteria</taxon>
        <taxon>Burkholderiales</taxon>
        <taxon>Comamonadaceae</taxon>
        <taxon>Rhodoferax</taxon>
    </lineage>
</organism>
<dbReference type="Pfam" id="PF08843">
    <property type="entry name" value="AbiEii"/>
    <property type="match status" value="1"/>
</dbReference>
<dbReference type="AlphaFoldDB" id="A0A1W9KPW5"/>
<gene>
    <name evidence="1" type="ORF">BWK72_19845</name>
</gene>
<sequence length="284" mass="32583">METNIDDWVRAATPDRTTFRQAVHLILHAIAGDNYLRLRMIMKGGMLLGIRYSSSRFTEDIDFSTHNTLSEIDQAEFEAHLREALVVAADELPYPVVCRLQSLKLQPRTGGTFPSFKLQLGYANTQDSNAVKRLERGAAPTTVKIDYSFNEASYELEALSLDGEETIQAYGLTDLLAEKLRSIIQQVVRKRNRRQDVYDIWYLLDTCPPLTHREKQQVLDTFHKKAAGRLEPELLQRDILRRSDIMEASGKEYALLRDEVSQPLPPFEEAYEQVAGFYESLPWQ</sequence>
<dbReference type="Gene3D" id="3.10.450.620">
    <property type="entry name" value="JHP933, nucleotidyltransferase-like core domain"/>
    <property type="match status" value="1"/>
</dbReference>
<dbReference type="Proteomes" id="UP000192505">
    <property type="component" value="Unassembled WGS sequence"/>
</dbReference>
<protein>
    <recommendedName>
        <fullName evidence="3">Nucleotidyl transferase AbiEii/AbiGii toxin family protein</fullName>
    </recommendedName>
</protein>
<proteinExistence type="predicted"/>